<evidence type="ECO:0000256" key="4">
    <source>
        <dbReference type="ARBA" id="ARBA00023136"/>
    </source>
</evidence>
<gene>
    <name evidence="6" type="ORF">LSH36_469g00030</name>
</gene>
<dbReference type="PANTHER" id="PTHR12489:SF22">
    <property type="entry name" value="SI:DKEY-35M8.1"/>
    <property type="match status" value="1"/>
</dbReference>
<sequence length="153" mass="17211">MSRARFFRTRTMWSPIGVLWTLLSTIVAALSAFSFLQPYWFINRKTYNSLGMFSYCIRDMRTKGDFAHVCGIYGGRFNFSNLPSNAWQVACVLFGGGSFLLCLAACLGLITVCLPRSWDKRLSAATGYVQITAGKSRIGRSRAVDRAPENVWR</sequence>
<feature type="transmembrane region" description="Helical" evidence="5">
    <location>
        <begin position="12"/>
        <end position="36"/>
    </location>
</feature>
<protein>
    <submittedName>
        <fullName evidence="6">Uncharacterized protein</fullName>
    </submittedName>
</protein>
<comment type="subcellular location">
    <subcellularLocation>
        <location evidence="1">Membrane</location>
        <topology evidence="1">Multi-pass membrane protein</topology>
    </subcellularLocation>
</comment>
<dbReference type="Proteomes" id="UP001208570">
    <property type="component" value="Unassembled WGS sequence"/>
</dbReference>
<evidence type="ECO:0000313" key="7">
    <source>
        <dbReference type="Proteomes" id="UP001208570"/>
    </source>
</evidence>
<evidence type="ECO:0000256" key="3">
    <source>
        <dbReference type="ARBA" id="ARBA00022989"/>
    </source>
</evidence>
<keyword evidence="2 5" id="KW-0812">Transmembrane</keyword>
<proteinExistence type="predicted"/>
<comment type="caution">
    <text evidence="6">The sequence shown here is derived from an EMBL/GenBank/DDBJ whole genome shotgun (WGS) entry which is preliminary data.</text>
</comment>
<name>A0AAD9JAM8_9ANNE</name>
<dbReference type="GO" id="GO:0016020">
    <property type="term" value="C:membrane"/>
    <property type="evidence" value="ECO:0007669"/>
    <property type="project" value="UniProtKB-SubCell"/>
</dbReference>
<organism evidence="6 7">
    <name type="scientific">Paralvinella palmiformis</name>
    <dbReference type="NCBI Taxonomy" id="53620"/>
    <lineage>
        <taxon>Eukaryota</taxon>
        <taxon>Metazoa</taxon>
        <taxon>Spiralia</taxon>
        <taxon>Lophotrochozoa</taxon>
        <taxon>Annelida</taxon>
        <taxon>Polychaeta</taxon>
        <taxon>Sedentaria</taxon>
        <taxon>Canalipalpata</taxon>
        <taxon>Terebellida</taxon>
        <taxon>Terebelliformia</taxon>
        <taxon>Alvinellidae</taxon>
        <taxon>Paralvinella</taxon>
    </lineage>
</organism>
<evidence type="ECO:0000256" key="5">
    <source>
        <dbReference type="SAM" id="Phobius"/>
    </source>
</evidence>
<dbReference type="Pfam" id="PF10242">
    <property type="entry name" value="L_HMGIC_fpl"/>
    <property type="match status" value="1"/>
</dbReference>
<dbReference type="InterPro" id="IPR019372">
    <property type="entry name" value="LHFPL"/>
</dbReference>
<feature type="transmembrane region" description="Helical" evidence="5">
    <location>
        <begin position="86"/>
        <end position="114"/>
    </location>
</feature>
<evidence type="ECO:0000256" key="1">
    <source>
        <dbReference type="ARBA" id="ARBA00004141"/>
    </source>
</evidence>
<evidence type="ECO:0000256" key="2">
    <source>
        <dbReference type="ARBA" id="ARBA00022692"/>
    </source>
</evidence>
<keyword evidence="7" id="KW-1185">Reference proteome</keyword>
<keyword evidence="3 5" id="KW-1133">Transmembrane helix</keyword>
<dbReference type="EMBL" id="JAODUP010000469">
    <property type="protein sequence ID" value="KAK2149061.1"/>
    <property type="molecule type" value="Genomic_DNA"/>
</dbReference>
<dbReference type="PANTHER" id="PTHR12489">
    <property type="entry name" value="LIPOMA HMGIC FUSION PARTNER-LIKE PROTEIN"/>
    <property type="match status" value="1"/>
</dbReference>
<keyword evidence="4 5" id="KW-0472">Membrane</keyword>
<reference evidence="6" key="1">
    <citation type="journal article" date="2023" name="Mol. Biol. Evol.">
        <title>Third-Generation Sequencing Reveals the Adaptive Role of the Epigenome in Three Deep-Sea Polychaetes.</title>
        <authorList>
            <person name="Perez M."/>
            <person name="Aroh O."/>
            <person name="Sun Y."/>
            <person name="Lan Y."/>
            <person name="Juniper S.K."/>
            <person name="Young C.R."/>
            <person name="Angers B."/>
            <person name="Qian P.Y."/>
        </authorList>
    </citation>
    <scope>NUCLEOTIDE SEQUENCE</scope>
    <source>
        <strain evidence="6">P08H-3</strain>
    </source>
</reference>
<evidence type="ECO:0000313" key="6">
    <source>
        <dbReference type="EMBL" id="KAK2149061.1"/>
    </source>
</evidence>
<accession>A0AAD9JAM8</accession>
<dbReference type="AlphaFoldDB" id="A0AAD9JAM8"/>